<evidence type="ECO:0000256" key="1">
    <source>
        <dbReference type="ARBA" id="ARBA00004141"/>
    </source>
</evidence>
<dbReference type="GO" id="GO:0005886">
    <property type="term" value="C:plasma membrane"/>
    <property type="evidence" value="ECO:0007669"/>
    <property type="project" value="TreeGrafter"/>
</dbReference>
<dbReference type="InterPro" id="IPR002810">
    <property type="entry name" value="NfeD-like_C"/>
</dbReference>
<proteinExistence type="predicted"/>
<dbReference type="Pfam" id="PF24961">
    <property type="entry name" value="NfeD_membrane"/>
    <property type="match status" value="1"/>
</dbReference>
<comment type="subcellular location">
    <subcellularLocation>
        <location evidence="1">Membrane</location>
        <topology evidence="1">Multi-pass membrane protein</topology>
    </subcellularLocation>
</comment>
<name>A0A1G6JRR6_9BACT</name>
<dbReference type="InterPro" id="IPR012340">
    <property type="entry name" value="NA-bd_OB-fold"/>
</dbReference>
<organism evidence="8 9">
    <name type="scientific">Williamwhitmania taraxaci</name>
    <dbReference type="NCBI Taxonomy" id="1640674"/>
    <lineage>
        <taxon>Bacteria</taxon>
        <taxon>Pseudomonadati</taxon>
        <taxon>Bacteroidota</taxon>
        <taxon>Bacteroidia</taxon>
        <taxon>Bacteroidales</taxon>
        <taxon>Williamwhitmaniaceae</taxon>
        <taxon>Williamwhitmania</taxon>
    </lineage>
</organism>
<accession>A0A1G6JRR6</accession>
<dbReference type="PANTHER" id="PTHR33507">
    <property type="entry name" value="INNER MEMBRANE PROTEIN YBBJ"/>
    <property type="match status" value="1"/>
</dbReference>
<feature type="transmembrane region" description="Helical" evidence="5">
    <location>
        <begin position="42"/>
        <end position="69"/>
    </location>
</feature>
<dbReference type="RefSeq" id="WP_092437463.1">
    <property type="nucleotide sequence ID" value="NZ_FMYP01000021.1"/>
</dbReference>
<dbReference type="EMBL" id="FMYP01000021">
    <property type="protein sequence ID" value="SDC21440.1"/>
    <property type="molecule type" value="Genomic_DNA"/>
</dbReference>
<evidence type="ECO:0000259" key="6">
    <source>
        <dbReference type="Pfam" id="PF01957"/>
    </source>
</evidence>
<dbReference type="STRING" id="1640674.SAMN05216323_102132"/>
<evidence type="ECO:0000259" key="7">
    <source>
        <dbReference type="Pfam" id="PF24961"/>
    </source>
</evidence>
<reference evidence="8 9" key="1">
    <citation type="submission" date="2016-09" db="EMBL/GenBank/DDBJ databases">
        <authorList>
            <person name="Capua I."/>
            <person name="De Benedictis P."/>
            <person name="Joannis T."/>
            <person name="Lombin L.H."/>
            <person name="Cattoli G."/>
        </authorList>
    </citation>
    <scope>NUCLEOTIDE SEQUENCE [LARGE SCALE GENOMIC DNA]</scope>
    <source>
        <strain evidence="8 9">A7P-90m</strain>
    </source>
</reference>
<dbReference type="Proteomes" id="UP000199452">
    <property type="component" value="Unassembled WGS sequence"/>
</dbReference>
<keyword evidence="3 5" id="KW-1133">Transmembrane helix</keyword>
<sequence length="155" mass="16553">MTLVAGLILIGLLLFFVEFLLIPGFTVAGVLGAISLVSGIYLAYTTIGTTAGNITLFVSFALSLALAVVSLRAKTWHRFTQKSRVDSSVETELDRVEILMGDEGVAKSRLAPIGLVSIKGIDIEAKSTGAYIDSRTEVVVVKVEKARIIVKPKNS</sequence>
<dbReference type="InterPro" id="IPR056739">
    <property type="entry name" value="NfeD_membrane"/>
</dbReference>
<keyword evidence="2 5" id="KW-0812">Transmembrane</keyword>
<dbReference type="PANTHER" id="PTHR33507:SF3">
    <property type="entry name" value="INNER MEMBRANE PROTEIN YBBJ"/>
    <property type="match status" value="1"/>
</dbReference>
<evidence type="ECO:0000313" key="9">
    <source>
        <dbReference type="Proteomes" id="UP000199452"/>
    </source>
</evidence>
<keyword evidence="9" id="KW-1185">Reference proteome</keyword>
<dbReference type="Gene3D" id="2.40.50.140">
    <property type="entry name" value="Nucleic acid-binding proteins"/>
    <property type="match status" value="1"/>
</dbReference>
<evidence type="ECO:0000256" key="2">
    <source>
        <dbReference type="ARBA" id="ARBA00022692"/>
    </source>
</evidence>
<protein>
    <submittedName>
        <fullName evidence="8">NfeD-like C-terminal, partner-binding</fullName>
    </submittedName>
</protein>
<evidence type="ECO:0000313" key="8">
    <source>
        <dbReference type="EMBL" id="SDC21440.1"/>
    </source>
</evidence>
<evidence type="ECO:0000256" key="4">
    <source>
        <dbReference type="ARBA" id="ARBA00023136"/>
    </source>
</evidence>
<dbReference type="Pfam" id="PF01957">
    <property type="entry name" value="NfeD"/>
    <property type="match status" value="1"/>
</dbReference>
<dbReference type="OrthoDB" id="1120520at2"/>
<gene>
    <name evidence="8" type="ORF">SAMN05216323_102132</name>
</gene>
<dbReference type="AlphaFoldDB" id="A0A1G6JRR6"/>
<feature type="domain" description="NfeD integral membrane" evidence="7">
    <location>
        <begin position="4"/>
        <end position="69"/>
    </location>
</feature>
<dbReference type="InterPro" id="IPR052165">
    <property type="entry name" value="Membrane_assoc_protease"/>
</dbReference>
<evidence type="ECO:0000256" key="3">
    <source>
        <dbReference type="ARBA" id="ARBA00022989"/>
    </source>
</evidence>
<keyword evidence="4 5" id="KW-0472">Membrane</keyword>
<evidence type="ECO:0000256" key="5">
    <source>
        <dbReference type="SAM" id="Phobius"/>
    </source>
</evidence>
<feature type="domain" description="NfeD-like C-terminal" evidence="6">
    <location>
        <begin position="97"/>
        <end position="152"/>
    </location>
</feature>